<sequence>MRSLSLIAIFFTVTSVCFSQLQITYPLERSVFQRDKQNTSSINISGNFDGELDKVEARLVPVAAGQGTATNWITIATKPEGGYFVGTIQGQGGWYTLQMRGWLNDGIVSQAVVNKVGIGEVFVVSGQSNAEGVLDYGAKPSFDDRVNCFNFRVADNLWDYPYFSSFSHIEANTMIGPRGQGAWCWGELGDYLAQRLNVPILFLNTAYGGSSSENWYSSALGLPTQNAFHVPYIGGAPYSALRISLQFYVSYLGVRAILWEQGEDDSETTEDTYYNNIKTIIEKSRVESNKNLSWVICRSSLNDFATKHINPAVIRAQDRLIRSINNVFEGPYTDSIQIPRVEGVHFKNLGGNNDGISDLAKAWNVKLNDNFFSNSIPYLSSPLITLQASCQFSETAKLTVPGNFASQRWSNNQSSTSITASDGSFSAIARDNTGNYYFSNTINVKGLAPTTVPFATTKKNPNFCEGGNTELITNDTHYTRFRWSTGQTDRGISINTSGVFTVRGINSLDCFSPPSNEIITRSLALPPKPNIIVNNGPTVCEGTSIILYASGFGKSFWSTNDSTGSLSFTQPGSYSVSVKVRDDNGCISPSSDITKISIKPRPEKPTIAQVGAFSLEAEQMVDKVDGYEWKRDEAFLTTRSSVIKSSKPGFFTATAIKNYTTDNNQIIGCRSLQSDAFSFVPSVTIDNLIVYPNPVPNGYVYIEARDDLSDLVLSVYDLGGKFMYSTLVPSLTERRKIDLSFLSSGKYIVRLQNSKFSESRNIWIEK</sequence>
<dbReference type="Proteomes" id="UP001597510">
    <property type="component" value="Unassembled WGS sequence"/>
</dbReference>
<feature type="domain" description="Secretion system C-terminal sorting" evidence="3">
    <location>
        <begin position="690"/>
        <end position="760"/>
    </location>
</feature>
<keyword evidence="5" id="KW-1185">Reference proteome</keyword>
<protein>
    <submittedName>
        <fullName evidence="4">Sialate O-acetylesterase</fullName>
    </submittedName>
</protein>
<evidence type="ECO:0000259" key="2">
    <source>
        <dbReference type="Pfam" id="PF03629"/>
    </source>
</evidence>
<dbReference type="EMBL" id="JBHULC010000018">
    <property type="protein sequence ID" value="MFD2522268.1"/>
    <property type="molecule type" value="Genomic_DNA"/>
</dbReference>
<dbReference type="NCBIfam" id="TIGR04183">
    <property type="entry name" value="Por_Secre_tail"/>
    <property type="match status" value="1"/>
</dbReference>
<comment type="caution">
    <text evidence="4">The sequence shown here is derived from an EMBL/GenBank/DDBJ whole genome shotgun (WGS) entry which is preliminary data.</text>
</comment>
<dbReference type="InterPro" id="IPR026444">
    <property type="entry name" value="Secre_tail"/>
</dbReference>
<evidence type="ECO:0000256" key="1">
    <source>
        <dbReference type="ARBA" id="ARBA00022801"/>
    </source>
</evidence>
<dbReference type="SUPFAM" id="SSF52266">
    <property type="entry name" value="SGNH hydrolase"/>
    <property type="match status" value="1"/>
</dbReference>
<evidence type="ECO:0000259" key="3">
    <source>
        <dbReference type="Pfam" id="PF18962"/>
    </source>
</evidence>
<dbReference type="Pfam" id="PF18962">
    <property type="entry name" value="Por_Secre_tail"/>
    <property type="match status" value="1"/>
</dbReference>
<proteinExistence type="predicted"/>
<dbReference type="Gene3D" id="3.40.50.1110">
    <property type="entry name" value="SGNH hydrolase"/>
    <property type="match status" value="1"/>
</dbReference>
<organism evidence="4 5">
    <name type="scientific">Emticicia soli</name>
    <dbReference type="NCBI Taxonomy" id="2027878"/>
    <lineage>
        <taxon>Bacteria</taxon>
        <taxon>Pseudomonadati</taxon>
        <taxon>Bacteroidota</taxon>
        <taxon>Cytophagia</taxon>
        <taxon>Cytophagales</taxon>
        <taxon>Leadbetterellaceae</taxon>
        <taxon>Emticicia</taxon>
    </lineage>
</organism>
<dbReference type="Pfam" id="PF03629">
    <property type="entry name" value="SASA"/>
    <property type="match status" value="1"/>
</dbReference>
<accession>A0ABW5J9G7</accession>
<keyword evidence="1" id="KW-0378">Hydrolase</keyword>
<dbReference type="InterPro" id="IPR005181">
    <property type="entry name" value="SASA"/>
</dbReference>
<evidence type="ECO:0000313" key="5">
    <source>
        <dbReference type="Proteomes" id="UP001597510"/>
    </source>
</evidence>
<name>A0ABW5J9G7_9BACT</name>
<feature type="domain" description="Sialate O-acetylesterase" evidence="2">
    <location>
        <begin position="120"/>
        <end position="318"/>
    </location>
</feature>
<dbReference type="RefSeq" id="WP_340234379.1">
    <property type="nucleotide sequence ID" value="NZ_JBBEWC010000002.1"/>
</dbReference>
<evidence type="ECO:0000313" key="4">
    <source>
        <dbReference type="EMBL" id="MFD2522268.1"/>
    </source>
</evidence>
<dbReference type="CDD" id="cd00146">
    <property type="entry name" value="PKD"/>
    <property type="match status" value="1"/>
</dbReference>
<gene>
    <name evidence="4" type="ORF">ACFSR2_15335</name>
</gene>
<dbReference type="InterPro" id="IPR036514">
    <property type="entry name" value="SGNH_hydro_sf"/>
</dbReference>
<reference evidence="5" key="1">
    <citation type="journal article" date="2019" name="Int. J. Syst. Evol. Microbiol.">
        <title>The Global Catalogue of Microorganisms (GCM) 10K type strain sequencing project: providing services to taxonomists for standard genome sequencing and annotation.</title>
        <authorList>
            <consortium name="The Broad Institute Genomics Platform"/>
            <consortium name="The Broad Institute Genome Sequencing Center for Infectious Disease"/>
            <person name="Wu L."/>
            <person name="Ma J."/>
        </authorList>
    </citation>
    <scope>NUCLEOTIDE SEQUENCE [LARGE SCALE GENOMIC DNA]</scope>
    <source>
        <strain evidence="5">KCTC 52344</strain>
    </source>
</reference>